<dbReference type="AlphaFoldDB" id="A0A445GUM2"/>
<dbReference type="InterPro" id="IPR027417">
    <property type="entry name" value="P-loop_NTPase"/>
</dbReference>
<proteinExistence type="inferred from homology"/>
<keyword evidence="3" id="KW-0067">ATP-binding</keyword>
<dbReference type="InterPro" id="IPR020587">
    <property type="entry name" value="RecA_monomer-monomer_interface"/>
</dbReference>
<dbReference type="Pfam" id="PF00154">
    <property type="entry name" value="RecA_N"/>
    <property type="match status" value="2"/>
</dbReference>
<dbReference type="GO" id="GO:0006281">
    <property type="term" value="P:DNA repair"/>
    <property type="evidence" value="ECO:0007669"/>
    <property type="project" value="InterPro"/>
</dbReference>
<name>A0A445GUM2_GLYSO</name>
<comment type="similarity">
    <text evidence="1">Belongs to the RecA family.</text>
</comment>
<evidence type="ECO:0000256" key="1">
    <source>
        <dbReference type="ARBA" id="ARBA00009391"/>
    </source>
</evidence>
<dbReference type="PRINTS" id="PR00142">
    <property type="entry name" value="RECA"/>
</dbReference>
<dbReference type="PROSITE" id="PS00321">
    <property type="entry name" value="RECA_1"/>
    <property type="match status" value="1"/>
</dbReference>
<dbReference type="InterPro" id="IPR023400">
    <property type="entry name" value="RecA_C_sf"/>
</dbReference>
<keyword evidence="2" id="KW-0547">Nucleotide-binding</keyword>
<dbReference type="Gene3D" id="3.40.50.300">
    <property type="entry name" value="P-loop containing nucleotide triphosphate hydrolases"/>
    <property type="match status" value="2"/>
</dbReference>
<dbReference type="InterPro" id="IPR020584">
    <property type="entry name" value="DNA_recomb/repair_RecA_CS"/>
</dbReference>
<dbReference type="InterPro" id="IPR013765">
    <property type="entry name" value="DNA_recomb/repair_RecA"/>
</dbReference>
<dbReference type="EMBL" id="QZWG01000015">
    <property type="protein sequence ID" value="RZB64995.1"/>
    <property type="molecule type" value="Genomic_DNA"/>
</dbReference>
<gene>
    <name evidence="7" type="ORF">D0Y65_041166</name>
</gene>
<keyword evidence="8" id="KW-1185">Reference proteome</keyword>
<evidence type="ECO:0000313" key="7">
    <source>
        <dbReference type="EMBL" id="RZB64995.1"/>
    </source>
</evidence>
<feature type="domain" description="RecA family profile 2" evidence="6">
    <location>
        <begin position="468"/>
        <end position="542"/>
    </location>
</feature>
<dbReference type="PANTHER" id="PTHR45900">
    <property type="entry name" value="RECA"/>
    <property type="match status" value="1"/>
</dbReference>
<dbReference type="PANTHER" id="PTHR45900:SF14">
    <property type="entry name" value="DNA REPAIR AND RECOMBINATION PROTEIN"/>
    <property type="match status" value="1"/>
</dbReference>
<organism evidence="7 8">
    <name type="scientific">Glycine soja</name>
    <name type="common">Wild soybean</name>
    <dbReference type="NCBI Taxonomy" id="3848"/>
    <lineage>
        <taxon>Eukaryota</taxon>
        <taxon>Viridiplantae</taxon>
        <taxon>Streptophyta</taxon>
        <taxon>Embryophyta</taxon>
        <taxon>Tracheophyta</taxon>
        <taxon>Spermatophyta</taxon>
        <taxon>Magnoliopsida</taxon>
        <taxon>eudicotyledons</taxon>
        <taxon>Gunneridae</taxon>
        <taxon>Pentapetalae</taxon>
        <taxon>rosids</taxon>
        <taxon>fabids</taxon>
        <taxon>Fabales</taxon>
        <taxon>Fabaceae</taxon>
        <taxon>Papilionoideae</taxon>
        <taxon>50 kb inversion clade</taxon>
        <taxon>NPAAA clade</taxon>
        <taxon>indigoferoid/millettioid clade</taxon>
        <taxon>Phaseoleae</taxon>
        <taxon>Glycine</taxon>
        <taxon>Glycine subgen. Soja</taxon>
    </lineage>
</organism>
<dbReference type="InterPro" id="IPR049428">
    <property type="entry name" value="RecA-like_N"/>
</dbReference>
<protein>
    <submittedName>
        <fullName evidence="7">DNA repair protein recA-like 3, mitochondrial</fullName>
    </submittedName>
</protein>
<evidence type="ECO:0000313" key="8">
    <source>
        <dbReference type="Proteomes" id="UP000289340"/>
    </source>
</evidence>
<dbReference type="GO" id="GO:0003697">
    <property type="term" value="F:single-stranded DNA binding"/>
    <property type="evidence" value="ECO:0007669"/>
    <property type="project" value="InterPro"/>
</dbReference>
<dbReference type="Proteomes" id="UP000289340">
    <property type="component" value="Chromosome 15"/>
</dbReference>
<dbReference type="GO" id="GO:0006310">
    <property type="term" value="P:DNA recombination"/>
    <property type="evidence" value="ECO:0007669"/>
    <property type="project" value="UniProtKB-KW"/>
</dbReference>
<dbReference type="SUPFAM" id="SSF54752">
    <property type="entry name" value="RecA protein, C-terminal domain"/>
    <property type="match status" value="1"/>
</dbReference>
<dbReference type="InterPro" id="IPR049261">
    <property type="entry name" value="RecA-like_C"/>
</dbReference>
<evidence type="ECO:0000256" key="4">
    <source>
        <dbReference type="ARBA" id="ARBA00023125"/>
    </source>
</evidence>
<dbReference type="Pfam" id="PF21096">
    <property type="entry name" value="RecA_C"/>
    <property type="match status" value="1"/>
</dbReference>
<evidence type="ECO:0000256" key="3">
    <source>
        <dbReference type="ARBA" id="ARBA00022840"/>
    </source>
</evidence>
<accession>A0A445GUM2</accession>
<evidence type="ECO:0000256" key="2">
    <source>
        <dbReference type="ARBA" id="ARBA00022741"/>
    </source>
</evidence>
<keyword evidence="5" id="KW-0233">DNA recombination</keyword>
<sequence length="638" mass="71470">MIAEAQKLGGYCAFVDAEHALDKTLAESIGVDTKNLLLSQPDCGEQALSLVDTLIRSGSVDAIVVDSVAWENVYAVKALLRGFELASGLKINFAKSQFGIIGGGVTWGLEAAHTLNCRQMDYPFHYLGIPIGANPSSQLVWEPLITKFKSKLSKWAQKDISMGGKVTLINSVLNALPIYLLSFFKIPQRLVQRLITLQRNFLWGGDNVHNKIPWVKWADVCLPKIDGGLGIKDISKFNVALMGRWIWAFASDKWLGEDYTLEQKYNQPFLISRQQKSLISNMGDFNHDSWGWDLRWRRNLFDHESDLAVQFMEEICSIPIQRHIKDSMLWLAEPHGQYTTKSAYSLCTNPSTISSDGKIYKTIWKLKIPPRAVVFCWRLLKNRLPTKDNLLRRNIIIQEDNCPLCGSVQEDVAALVPKGELDGEMGDAHMAMQARLMSQALRKLCHSLSLSQCILVFINQVRSKISTFGGYGGPTEVTCGGNALKFYASVRLNIKRIGFVKKGEETLGSQVLVKVVKNKHAPPFKTAQFEIEFGKGISREAEIIELSVKYKIIKKSGSFFEYNGRNFHGKDALKRFLAESDGVQELATMLREKILNAEPELEQEEQEMIGDVMELMEKTLDSTDEAASRAPAPVAAEA</sequence>
<keyword evidence="4" id="KW-0238">DNA-binding</keyword>
<dbReference type="GO" id="GO:0005524">
    <property type="term" value="F:ATP binding"/>
    <property type="evidence" value="ECO:0007669"/>
    <property type="project" value="UniProtKB-KW"/>
</dbReference>
<reference evidence="7 8" key="1">
    <citation type="submission" date="2018-09" db="EMBL/GenBank/DDBJ databases">
        <title>A high-quality reference genome of wild soybean provides a powerful tool to mine soybean genomes.</title>
        <authorList>
            <person name="Xie M."/>
            <person name="Chung C.Y.L."/>
            <person name="Li M.-W."/>
            <person name="Wong F.-L."/>
            <person name="Chan T.-F."/>
            <person name="Lam H.-M."/>
        </authorList>
    </citation>
    <scope>NUCLEOTIDE SEQUENCE [LARGE SCALE GENOMIC DNA]</scope>
    <source>
        <strain evidence="8">cv. W05</strain>
        <tissue evidence="7">Hypocotyl of etiolated seedlings</tissue>
    </source>
</reference>
<dbReference type="SUPFAM" id="SSF52540">
    <property type="entry name" value="P-loop containing nucleoside triphosphate hydrolases"/>
    <property type="match status" value="2"/>
</dbReference>
<evidence type="ECO:0000256" key="5">
    <source>
        <dbReference type="ARBA" id="ARBA00023172"/>
    </source>
</evidence>
<dbReference type="PROSITE" id="PS50163">
    <property type="entry name" value="RECA_3"/>
    <property type="match status" value="1"/>
</dbReference>
<dbReference type="GO" id="GO:0008094">
    <property type="term" value="F:ATP-dependent activity, acting on DNA"/>
    <property type="evidence" value="ECO:0007669"/>
    <property type="project" value="InterPro"/>
</dbReference>
<evidence type="ECO:0000259" key="6">
    <source>
        <dbReference type="PROSITE" id="PS50163"/>
    </source>
</evidence>
<comment type="caution">
    <text evidence="7">The sequence shown here is derived from an EMBL/GenBank/DDBJ whole genome shotgun (WGS) entry which is preliminary data.</text>
</comment>